<evidence type="ECO:0000313" key="2">
    <source>
        <dbReference type="Proteomes" id="UP000177376"/>
    </source>
</evidence>
<sequence length="646" mass="72576">MKKNGNSHFSSNNSVRFLSLKGSILFIAISLTSLIIVLAPLVFHGVKAANYALVSYQQVKNLVSDSQAKNWSAGVKTAANLQVNLKKLDLEISRLGLITKLPKLNQALKISRQFLAVADSLTGSYLETFKIFAKVEELGAVIDPLDLLENKEALKLISANNAGLTLAQNNVDQAKKRFAEINTNEFSGLFSKYLFLAHAQLGQILTITDLAIPALPELVDFLGFNGAKHYLLIFENNMELRPTGGFIGSYGIITIESGEVKKIFTDDVYNLDKLSAGKMKELAPLPMQKYNNQKYWYLRDANWSANWPDSAKKITEFFHKERINANLSDQPLDGVIAITPDFIANLLAVIGPIKSQGLTFSAKNFALDLEKFVEFDFSQYGVAYSERKEIIGDLADILIARMENIPTGDLVKLWLAVKKNIDQKQILVYMFDDKLQKYFSDRQWSGEVKATAGDYLMIVDSNLASLKTDSVMERSIKQTLKINNAGDLIAQLEITYQHNGQFLTDLITRYRTYAKVYVPEGSWFERGWIKAGDKETALDMSKDLEYGNEFGKSYAAYFLVIEPGHSKTIILEYKLPATLKNQSEKGQYSLTVQKQPGTSGHKLEIDLNFSRDIAAYKSDNFPSRFDGQSISWKTDLSVDREYIIKF</sequence>
<accession>A0A1G1YH48</accession>
<protein>
    <recommendedName>
        <fullName evidence="3">DUF4012 domain-containing protein</fullName>
    </recommendedName>
</protein>
<evidence type="ECO:0008006" key="3">
    <source>
        <dbReference type="Google" id="ProtNLM"/>
    </source>
</evidence>
<gene>
    <name evidence="1" type="ORF">A3A02_02080</name>
</gene>
<dbReference type="Proteomes" id="UP000177376">
    <property type="component" value="Unassembled WGS sequence"/>
</dbReference>
<dbReference type="InterPro" id="IPR025101">
    <property type="entry name" value="DUF4012"/>
</dbReference>
<organism evidence="1 2">
    <name type="scientific">Candidatus Buchananbacteria bacterium RIFCSPLOWO2_01_FULL_39_33</name>
    <dbReference type="NCBI Taxonomy" id="1797543"/>
    <lineage>
        <taxon>Bacteria</taxon>
        <taxon>Candidatus Buchananiibacteriota</taxon>
    </lineage>
</organism>
<reference evidence="1 2" key="1">
    <citation type="journal article" date="2016" name="Nat. Commun.">
        <title>Thousands of microbial genomes shed light on interconnected biogeochemical processes in an aquifer system.</title>
        <authorList>
            <person name="Anantharaman K."/>
            <person name="Brown C.T."/>
            <person name="Hug L.A."/>
            <person name="Sharon I."/>
            <person name="Castelle C.J."/>
            <person name="Probst A.J."/>
            <person name="Thomas B.C."/>
            <person name="Singh A."/>
            <person name="Wilkins M.J."/>
            <person name="Karaoz U."/>
            <person name="Brodie E.L."/>
            <person name="Williams K.H."/>
            <person name="Hubbard S.S."/>
            <person name="Banfield J.F."/>
        </authorList>
    </citation>
    <scope>NUCLEOTIDE SEQUENCE [LARGE SCALE GENOMIC DNA]</scope>
</reference>
<name>A0A1G1YH48_9BACT</name>
<dbReference type="EMBL" id="MHIM01000034">
    <property type="protein sequence ID" value="OGY51574.1"/>
    <property type="molecule type" value="Genomic_DNA"/>
</dbReference>
<dbReference type="AlphaFoldDB" id="A0A1G1YH48"/>
<evidence type="ECO:0000313" key="1">
    <source>
        <dbReference type="EMBL" id="OGY51574.1"/>
    </source>
</evidence>
<dbReference type="Pfam" id="PF13196">
    <property type="entry name" value="DUF4012"/>
    <property type="match status" value="1"/>
</dbReference>
<proteinExistence type="predicted"/>
<comment type="caution">
    <text evidence="1">The sequence shown here is derived from an EMBL/GenBank/DDBJ whole genome shotgun (WGS) entry which is preliminary data.</text>
</comment>